<dbReference type="GO" id="GO:0005886">
    <property type="term" value="C:plasma membrane"/>
    <property type="evidence" value="ECO:0007669"/>
    <property type="project" value="UniProtKB-SubCell"/>
</dbReference>
<name>A0A4D7CW50_9ENTE</name>
<evidence type="ECO:0000256" key="4">
    <source>
        <dbReference type="ARBA" id="ARBA00016962"/>
    </source>
</evidence>
<dbReference type="AlphaFoldDB" id="A0A4D7CW50"/>
<keyword evidence="9" id="KW-0472">Membrane</keyword>
<keyword evidence="6" id="KW-1003">Cell membrane</keyword>
<evidence type="ECO:0000256" key="3">
    <source>
        <dbReference type="ARBA" id="ARBA00011131"/>
    </source>
</evidence>
<evidence type="ECO:0000256" key="7">
    <source>
        <dbReference type="ARBA" id="ARBA00022692"/>
    </source>
</evidence>
<evidence type="ECO:0000313" key="13">
    <source>
        <dbReference type="Proteomes" id="UP000298615"/>
    </source>
</evidence>
<dbReference type="InterPro" id="IPR003838">
    <property type="entry name" value="ABC3_permease_C"/>
</dbReference>
<dbReference type="EMBL" id="CP039712">
    <property type="protein sequence ID" value="QCI86521.1"/>
    <property type="molecule type" value="Genomic_DNA"/>
</dbReference>
<protein>
    <recommendedName>
        <fullName evidence="4">Putative hemin transport system permease protein HrtB</fullName>
    </recommendedName>
</protein>
<keyword evidence="8" id="KW-1133">Transmembrane helix</keyword>
<keyword evidence="13" id="KW-1185">Reference proteome</keyword>
<feature type="domain" description="ABC3 transporter permease C-terminal" evidence="11">
    <location>
        <begin position="260"/>
        <end position="371"/>
    </location>
</feature>
<accession>A0A4D7CW50</accession>
<comment type="subunit">
    <text evidence="3">The complex is composed of two ATP-binding proteins (HrtA), two transmembrane proteins (HrtB) and a solute-binding protein.</text>
</comment>
<evidence type="ECO:0000256" key="8">
    <source>
        <dbReference type="ARBA" id="ARBA00022989"/>
    </source>
</evidence>
<comment type="similarity">
    <text evidence="2">Belongs to the ABC-4 integral membrane protein family. HrtB subfamily.</text>
</comment>
<evidence type="ECO:0000256" key="1">
    <source>
        <dbReference type="ARBA" id="ARBA00004651"/>
    </source>
</evidence>
<evidence type="ECO:0000256" key="2">
    <source>
        <dbReference type="ARBA" id="ARBA00008697"/>
    </source>
</evidence>
<comment type="subcellular location">
    <subcellularLocation>
        <location evidence="1">Cell membrane</location>
        <topology evidence="1">Multi-pass membrane protein</topology>
    </subcellularLocation>
</comment>
<keyword evidence="5" id="KW-0813">Transport</keyword>
<evidence type="ECO:0000256" key="6">
    <source>
        <dbReference type="ARBA" id="ARBA00022475"/>
    </source>
</evidence>
<evidence type="ECO:0000256" key="9">
    <source>
        <dbReference type="ARBA" id="ARBA00023136"/>
    </source>
</evidence>
<evidence type="ECO:0000313" key="12">
    <source>
        <dbReference type="EMBL" id="QCI86521.1"/>
    </source>
</evidence>
<gene>
    <name evidence="12" type="ORF">FA707_05855</name>
</gene>
<dbReference type="PANTHER" id="PTHR43738">
    <property type="entry name" value="ABC TRANSPORTER, MEMBRANE PROTEIN"/>
    <property type="match status" value="1"/>
</dbReference>
<organism evidence="12 13">
    <name type="scientific">Vagococcus zengguangii</name>
    <dbReference type="NCBI Taxonomy" id="2571750"/>
    <lineage>
        <taxon>Bacteria</taxon>
        <taxon>Bacillati</taxon>
        <taxon>Bacillota</taxon>
        <taxon>Bacilli</taxon>
        <taxon>Lactobacillales</taxon>
        <taxon>Enterococcaceae</taxon>
        <taxon>Vagococcus</taxon>
    </lineage>
</organism>
<dbReference type="InterPro" id="IPR051125">
    <property type="entry name" value="ABC-4/HrtB_transporter"/>
</dbReference>
<comment type="function">
    <text evidence="10">Part of the ABC transporter complex hrt involved in hemin import. Responsible for the translocation of the substrate across the membrane.</text>
</comment>
<dbReference type="RefSeq" id="WP_136953352.1">
    <property type="nucleotide sequence ID" value="NZ_CP039712.1"/>
</dbReference>
<evidence type="ECO:0000256" key="5">
    <source>
        <dbReference type="ARBA" id="ARBA00022448"/>
    </source>
</evidence>
<keyword evidence="7" id="KW-0812">Transmembrane</keyword>
<dbReference type="Proteomes" id="UP000298615">
    <property type="component" value="Chromosome"/>
</dbReference>
<evidence type="ECO:0000256" key="10">
    <source>
        <dbReference type="ARBA" id="ARBA00024973"/>
    </source>
</evidence>
<dbReference type="PANTHER" id="PTHR43738:SF1">
    <property type="entry name" value="HEMIN TRANSPORT SYSTEM PERMEASE PROTEIN HRTB-RELATED"/>
    <property type="match status" value="1"/>
</dbReference>
<reference evidence="12 13" key="1">
    <citation type="submission" date="2019-04" db="EMBL/GenBank/DDBJ databases">
        <title>Vagococcus sp. nov., isolated from faeces of yaks (Bos grunniens).</title>
        <authorList>
            <person name="Ge Y."/>
        </authorList>
    </citation>
    <scope>NUCLEOTIDE SEQUENCE [LARGE SCALE GENOMIC DNA]</scope>
    <source>
        <strain evidence="12 13">MN-17</strain>
    </source>
</reference>
<evidence type="ECO:0000259" key="11">
    <source>
        <dbReference type="Pfam" id="PF02687"/>
    </source>
</evidence>
<dbReference type="Pfam" id="PF02687">
    <property type="entry name" value="FtsX"/>
    <property type="match status" value="1"/>
</dbReference>
<proteinExistence type="inferred from homology"/>
<dbReference type="OrthoDB" id="384327at2"/>
<dbReference type="KEGG" id="vao:FA707_05855"/>
<sequence>MFLALKEIKKEKGRFFMIIMVTILIAYLVYFLSGLAYGLAKSNTTSIDHWKDAKGIVLTKASNQNIYSSAIDEEVVKGLDLKNGKQLNVGSTVVEVKGVKSDPLDLVLMGVEENDDSLMAPVIEGKKFSGQDEIVLSESFKELVDVKLGDTITLLDTDREYKVVGFTESSKYNTQPVGYVELEMASQAMMIYSPTEENQAEGVEATTGPTENTPIRISAVIVDEKVDQKKLADNKLIYLDKKEFINSIPGYQAQVLTFGLMIISLILIASVIIGIFMYILTMQKKSIFAILKIQGISNKFISQSVIYQTLLISIFGALIGLALTVVTFYFMPASVPVAIYWPLYLAITLLFILCGLIGSVFSAKSVLNIDPLDAL</sequence>